<protein>
    <submittedName>
        <fullName evidence="1">Uncharacterized protein</fullName>
    </submittedName>
</protein>
<proteinExistence type="predicted"/>
<accession>A0ABD2MLF4</accession>
<comment type="caution">
    <text evidence="1">The sequence shown here is derived from an EMBL/GenBank/DDBJ whole genome shotgun (WGS) entry which is preliminary data.</text>
</comment>
<reference evidence="1 2" key="1">
    <citation type="journal article" date="2021" name="BMC Biol.">
        <title>Horizontally acquired antibacterial genes associated with adaptive radiation of ladybird beetles.</title>
        <authorList>
            <person name="Li H.S."/>
            <person name="Tang X.F."/>
            <person name="Huang Y.H."/>
            <person name="Xu Z.Y."/>
            <person name="Chen M.L."/>
            <person name="Du X.Y."/>
            <person name="Qiu B.Y."/>
            <person name="Chen P.T."/>
            <person name="Zhang W."/>
            <person name="Slipinski A."/>
            <person name="Escalona H.E."/>
            <person name="Waterhouse R.M."/>
            <person name="Zwick A."/>
            <person name="Pang H."/>
        </authorList>
    </citation>
    <scope>NUCLEOTIDE SEQUENCE [LARGE SCALE GENOMIC DNA]</scope>
    <source>
        <strain evidence="1">SYSU2018</strain>
    </source>
</reference>
<name>A0ABD2MLF4_9CUCU</name>
<evidence type="ECO:0000313" key="2">
    <source>
        <dbReference type="Proteomes" id="UP001516400"/>
    </source>
</evidence>
<sequence length="194" mass="22366">MKCDKNCDCILCLELIGCEENLKSNNLGNSNFILTKPDKNLNELRMGNGKKYTFFGMQIEGDFEKFSTIEAKNTNRSECDLKDEQSEHNEKTETCSDKDHKHKSVIYVNDSNTDSAKDSNEDIMKNEYIDEWMSLVSREKSTEINVVFKNTFSLASQIINEVHSGDVHQTENEEEDDFPLGMEADLLDHYLKKR</sequence>
<dbReference type="EMBL" id="JABFTP020000001">
    <property type="protein sequence ID" value="KAL3267211.1"/>
    <property type="molecule type" value="Genomic_DNA"/>
</dbReference>
<dbReference type="Proteomes" id="UP001516400">
    <property type="component" value="Unassembled WGS sequence"/>
</dbReference>
<evidence type="ECO:0000313" key="1">
    <source>
        <dbReference type="EMBL" id="KAL3267211.1"/>
    </source>
</evidence>
<keyword evidence="2" id="KW-1185">Reference proteome</keyword>
<organism evidence="1 2">
    <name type="scientific">Cryptolaemus montrouzieri</name>
    <dbReference type="NCBI Taxonomy" id="559131"/>
    <lineage>
        <taxon>Eukaryota</taxon>
        <taxon>Metazoa</taxon>
        <taxon>Ecdysozoa</taxon>
        <taxon>Arthropoda</taxon>
        <taxon>Hexapoda</taxon>
        <taxon>Insecta</taxon>
        <taxon>Pterygota</taxon>
        <taxon>Neoptera</taxon>
        <taxon>Endopterygota</taxon>
        <taxon>Coleoptera</taxon>
        <taxon>Polyphaga</taxon>
        <taxon>Cucujiformia</taxon>
        <taxon>Coccinelloidea</taxon>
        <taxon>Coccinellidae</taxon>
        <taxon>Scymninae</taxon>
        <taxon>Scymnini</taxon>
        <taxon>Cryptolaemus</taxon>
    </lineage>
</organism>
<dbReference type="AlphaFoldDB" id="A0ABD2MLF4"/>
<gene>
    <name evidence="1" type="ORF">HHI36_011347</name>
</gene>